<evidence type="ECO:0000256" key="2">
    <source>
        <dbReference type="ARBA" id="ARBA00004141"/>
    </source>
</evidence>
<dbReference type="Pfam" id="PF17820">
    <property type="entry name" value="PDZ_6"/>
    <property type="match status" value="1"/>
</dbReference>
<evidence type="ECO:0000256" key="4">
    <source>
        <dbReference type="ARBA" id="ARBA00022670"/>
    </source>
</evidence>
<dbReference type="Proteomes" id="UP000178249">
    <property type="component" value="Unassembled WGS sequence"/>
</dbReference>
<dbReference type="GO" id="GO:0004222">
    <property type="term" value="F:metalloendopeptidase activity"/>
    <property type="evidence" value="ECO:0007669"/>
    <property type="project" value="InterPro"/>
</dbReference>
<evidence type="ECO:0000256" key="8">
    <source>
        <dbReference type="ARBA" id="ARBA00022989"/>
    </source>
</evidence>
<dbReference type="SUPFAM" id="SSF50156">
    <property type="entry name" value="PDZ domain-like"/>
    <property type="match status" value="1"/>
</dbReference>
<evidence type="ECO:0000256" key="10">
    <source>
        <dbReference type="ARBA" id="ARBA00023136"/>
    </source>
</evidence>
<feature type="transmembrane region" description="Helical" evidence="11">
    <location>
        <begin position="272"/>
        <end position="291"/>
    </location>
</feature>
<evidence type="ECO:0000256" key="6">
    <source>
        <dbReference type="ARBA" id="ARBA00022801"/>
    </source>
</evidence>
<evidence type="ECO:0000256" key="11">
    <source>
        <dbReference type="SAM" id="Phobius"/>
    </source>
</evidence>
<keyword evidence="4" id="KW-0645">Protease</keyword>
<accession>A0A1F6C5D1</accession>
<protein>
    <recommendedName>
        <fullName evidence="12">PDZ domain-containing protein</fullName>
    </recommendedName>
</protein>
<comment type="cofactor">
    <cofactor evidence="1">
        <name>Zn(2+)</name>
        <dbReference type="ChEBI" id="CHEBI:29105"/>
    </cofactor>
</comment>
<dbReference type="AlphaFoldDB" id="A0A1F6C5D1"/>
<dbReference type="InterPro" id="IPR001478">
    <property type="entry name" value="PDZ"/>
</dbReference>
<dbReference type="GO" id="GO:0016020">
    <property type="term" value="C:membrane"/>
    <property type="evidence" value="ECO:0007669"/>
    <property type="project" value="UniProtKB-SubCell"/>
</dbReference>
<dbReference type="EMBL" id="MFKP01000014">
    <property type="protein sequence ID" value="OGG44288.1"/>
    <property type="molecule type" value="Genomic_DNA"/>
</dbReference>
<keyword evidence="6" id="KW-0378">Hydrolase</keyword>
<keyword evidence="8 11" id="KW-1133">Transmembrane helix</keyword>
<evidence type="ECO:0000256" key="5">
    <source>
        <dbReference type="ARBA" id="ARBA00022692"/>
    </source>
</evidence>
<dbReference type="Pfam" id="PF02163">
    <property type="entry name" value="Peptidase_M50"/>
    <property type="match status" value="1"/>
</dbReference>
<keyword evidence="10 11" id="KW-0472">Membrane</keyword>
<evidence type="ECO:0000313" key="14">
    <source>
        <dbReference type="Proteomes" id="UP000178249"/>
    </source>
</evidence>
<dbReference type="GO" id="GO:0006508">
    <property type="term" value="P:proteolysis"/>
    <property type="evidence" value="ECO:0007669"/>
    <property type="project" value="UniProtKB-KW"/>
</dbReference>
<keyword evidence="9" id="KW-0482">Metalloprotease</keyword>
<dbReference type="InterPro" id="IPR041489">
    <property type="entry name" value="PDZ_6"/>
</dbReference>
<feature type="transmembrane region" description="Helical" evidence="11">
    <location>
        <begin position="364"/>
        <end position="382"/>
    </location>
</feature>
<keyword evidence="7" id="KW-0862">Zinc</keyword>
<feature type="transmembrane region" description="Helical" evidence="11">
    <location>
        <begin position="311"/>
        <end position="334"/>
    </location>
</feature>
<dbReference type="PANTHER" id="PTHR42837">
    <property type="entry name" value="REGULATOR OF SIGMA-E PROTEASE RSEP"/>
    <property type="match status" value="1"/>
</dbReference>
<dbReference type="InterPro" id="IPR004387">
    <property type="entry name" value="Pept_M50_Zn"/>
</dbReference>
<evidence type="ECO:0000256" key="1">
    <source>
        <dbReference type="ARBA" id="ARBA00001947"/>
    </source>
</evidence>
<comment type="caution">
    <text evidence="13">The sequence shown here is derived from an EMBL/GenBank/DDBJ whole genome shotgun (WGS) entry which is preliminary data.</text>
</comment>
<dbReference type="PROSITE" id="PS50106">
    <property type="entry name" value="PDZ"/>
    <property type="match status" value="1"/>
</dbReference>
<evidence type="ECO:0000256" key="3">
    <source>
        <dbReference type="ARBA" id="ARBA00007931"/>
    </source>
</evidence>
<dbReference type="CDD" id="cd06163">
    <property type="entry name" value="S2P-M50_PDZ_RseP-like"/>
    <property type="match status" value="1"/>
</dbReference>
<dbReference type="InterPro" id="IPR008915">
    <property type="entry name" value="Peptidase_M50"/>
</dbReference>
<reference evidence="13 14" key="1">
    <citation type="journal article" date="2016" name="Nat. Commun.">
        <title>Thousands of microbial genomes shed light on interconnected biogeochemical processes in an aquifer system.</title>
        <authorList>
            <person name="Anantharaman K."/>
            <person name="Brown C.T."/>
            <person name="Hug L.A."/>
            <person name="Sharon I."/>
            <person name="Castelle C.J."/>
            <person name="Probst A.J."/>
            <person name="Thomas B.C."/>
            <person name="Singh A."/>
            <person name="Wilkins M.J."/>
            <person name="Karaoz U."/>
            <person name="Brodie E.L."/>
            <person name="Williams K.H."/>
            <person name="Hubbard S.S."/>
            <person name="Banfield J.F."/>
        </authorList>
    </citation>
    <scope>NUCLEOTIDE SEQUENCE [LARGE SCALE GENOMIC DNA]</scope>
</reference>
<keyword evidence="5 11" id="KW-0812">Transmembrane</keyword>
<gene>
    <name evidence="13" type="ORF">A2841_02830</name>
</gene>
<dbReference type="SMART" id="SM00228">
    <property type="entry name" value="PDZ"/>
    <property type="match status" value="1"/>
</dbReference>
<dbReference type="InterPro" id="IPR036034">
    <property type="entry name" value="PDZ_sf"/>
</dbReference>
<evidence type="ECO:0000256" key="9">
    <source>
        <dbReference type="ARBA" id="ARBA00023049"/>
    </source>
</evidence>
<comment type="similarity">
    <text evidence="3">Belongs to the peptidase M50B family.</text>
</comment>
<dbReference type="PANTHER" id="PTHR42837:SF2">
    <property type="entry name" value="MEMBRANE METALLOPROTEASE ARASP2, CHLOROPLASTIC-RELATED"/>
    <property type="match status" value="1"/>
</dbReference>
<sequence length="390" mass="40516">MSIILFIIILVVLVVGHEFGHFLAAKAAKMKVLEFGIGFPPKLWGKKVGETEYSVNALPFGGFVKIFGEDPTEPLRSGFADSRRLNAEGTPNKIASTPIYGSGAGKAFYEKSELAQAGVLCAGPFANFLLAFIFSTAAFIIGTSVVVDETNSTSATNQRVLVTQVLAGGPAEKAGMTVGDRMVSVSRGSIVLPVQTPEDVLTAVSMDGNEPVVVSVVRGGETLSFTMTPQIAVIPDEPERKVIGVATSLVGTVSLPLSQAVARGFTETIEKLVLVTTGLFSLIGSAVTLSADLSGIAGPVGIASITGEVATFGIGALLSFAALISLNLFIINLLPFPALDGGRLAFLAVETVVRRKIPIGVSNTLNTIGFALLIALMIAVTAHDISRLVG</sequence>
<evidence type="ECO:0000313" key="13">
    <source>
        <dbReference type="EMBL" id="OGG44288.1"/>
    </source>
</evidence>
<comment type="subcellular location">
    <subcellularLocation>
        <location evidence="2">Membrane</location>
        <topology evidence="2">Multi-pass membrane protein</topology>
    </subcellularLocation>
</comment>
<evidence type="ECO:0000256" key="7">
    <source>
        <dbReference type="ARBA" id="ARBA00022833"/>
    </source>
</evidence>
<feature type="domain" description="PDZ" evidence="12">
    <location>
        <begin position="129"/>
        <end position="186"/>
    </location>
</feature>
<feature type="transmembrane region" description="Helical" evidence="11">
    <location>
        <begin position="128"/>
        <end position="147"/>
    </location>
</feature>
<dbReference type="Gene3D" id="2.30.42.10">
    <property type="match status" value="1"/>
</dbReference>
<organism evidence="13 14">
    <name type="scientific">Candidatus Kaiserbacteria bacterium RIFCSPHIGHO2_01_FULL_48_10</name>
    <dbReference type="NCBI Taxonomy" id="1798476"/>
    <lineage>
        <taxon>Bacteria</taxon>
        <taxon>Candidatus Kaiseribacteriota</taxon>
    </lineage>
</organism>
<name>A0A1F6C5D1_9BACT</name>
<evidence type="ECO:0000259" key="12">
    <source>
        <dbReference type="PROSITE" id="PS50106"/>
    </source>
</evidence>
<proteinExistence type="inferred from homology"/>